<proteinExistence type="predicted"/>
<dbReference type="AlphaFoldDB" id="A0A0U2U395"/>
<dbReference type="KEGG" id="rdp:RD2015_2233"/>
<dbReference type="RefSeq" id="WP_058934943.1">
    <property type="nucleotide sequence ID" value="NZ_CP013729.1"/>
</dbReference>
<sequence length="484" mass="50427">MPRTSFAGTAFGAANQGLGRLASSLLGGDQAYQQGYDQELGLQSNIAKSLAQIGAANAMARENNAKADQQAAETALLKGRPDQYESLVASAAGADLPTVQAVRKAIQTGQPAQIDGVGPMPDGSALQVGVEPAVSGRIAQQLQRLAPVLLNSKDFKIDDWANAQGQYRNMDLGDQVLNGQRSASDVGRAQAAVAAKPLYNSDASGAVLDLFGGGLDTSNPMAQAAIALRGAQAGAQRANAVQSYASAENSRANAEKLRTEMRDGLNRAGAKAPTGYRWMADGSGLEPIPGGPADPNTKGAKQTKPPTEGQAKALLFGSRMQIADDIINELASQGVNENSRTKRALESVPVVGGALGTLANFSQTPQQQQVEQAQRDFINAVLRRESGAAIAESEFANAKRQYFPQPGDTPQVLRQKAANRRAAIQGFKAEIGDSLSPDFERIVGEAKAGRMPPDAVPVNTGSTSGGWGDAAPADASGWSIKRIN</sequence>
<protein>
    <submittedName>
        <fullName evidence="1">Uncharacterized protein</fullName>
    </submittedName>
</protein>
<dbReference type="STRING" id="76731.RD2015_2233"/>
<dbReference type="EMBL" id="CP013729">
    <property type="protein sequence ID" value="ALV06705.1"/>
    <property type="molecule type" value="Genomic_DNA"/>
</dbReference>
<dbReference type="OrthoDB" id="7032350at2"/>
<gene>
    <name evidence="1" type="ORF">RD2015_2233</name>
</gene>
<evidence type="ECO:0000313" key="2">
    <source>
        <dbReference type="Proteomes" id="UP000060699"/>
    </source>
</evidence>
<organism evidence="1 2">
    <name type="scientific">Roseateles depolymerans</name>
    <dbReference type="NCBI Taxonomy" id="76731"/>
    <lineage>
        <taxon>Bacteria</taxon>
        <taxon>Pseudomonadati</taxon>
        <taxon>Pseudomonadota</taxon>
        <taxon>Betaproteobacteria</taxon>
        <taxon>Burkholderiales</taxon>
        <taxon>Sphaerotilaceae</taxon>
        <taxon>Roseateles</taxon>
    </lineage>
</organism>
<keyword evidence="2" id="KW-1185">Reference proteome</keyword>
<dbReference type="Proteomes" id="UP000060699">
    <property type="component" value="Chromosome"/>
</dbReference>
<name>A0A0U2U395_9BURK</name>
<accession>A0A0U2U395</accession>
<reference evidence="1 2" key="1">
    <citation type="submission" date="2015-12" db="EMBL/GenBank/DDBJ databases">
        <title>Complete genome of Roseateles depolymerans KCTC 42856.</title>
        <authorList>
            <person name="Kim K.M."/>
        </authorList>
    </citation>
    <scope>NUCLEOTIDE SEQUENCE [LARGE SCALE GENOMIC DNA]</scope>
    <source>
        <strain evidence="1 2">KCTC 42856</strain>
    </source>
</reference>
<evidence type="ECO:0000313" key="1">
    <source>
        <dbReference type="EMBL" id="ALV06705.1"/>
    </source>
</evidence>